<dbReference type="SUPFAM" id="SSF48264">
    <property type="entry name" value="Cytochrome P450"/>
    <property type="match status" value="1"/>
</dbReference>
<dbReference type="InterPro" id="IPR036396">
    <property type="entry name" value="Cyt_P450_sf"/>
</dbReference>
<name>A0A8H3X935_GIGMA</name>
<evidence type="ECO:0000256" key="1">
    <source>
        <dbReference type="ARBA" id="ARBA00001971"/>
    </source>
</evidence>
<dbReference type="Pfam" id="PF00067">
    <property type="entry name" value="p450"/>
    <property type="match status" value="1"/>
</dbReference>
<comment type="cofactor">
    <cofactor evidence="1">
        <name>heme</name>
        <dbReference type="ChEBI" id="CHEBI:30413"/>
    </cofactor>
</comment>
<organism evidence="5 6">
    <name type="scientific">Gigaspora margarita</name>
    <dbReference type="NCBI Taxonomy" id="4874"/>
    <lineage>
        <taxon>Eukaryota</taxon>
        <taxon>Fungi</taxon>
        <taxon>Fungi incertae sedis</taxon>
        <taxon>Mucoromycota</taxon>
        <taxon>Glomeromycotina</taxon>
        <taxon>Glomeromycetes</taxon>
        <taxon>Diversisporales</taxon>
        <taxon>Gigasporaceae</taxon>
        <taxon>Gigaspora</taxon>
    </lineage>
</organism>
<dbReference type="GO" id="GO:0020037">
    <property type="term" value="F:heme binding"/>
    <property type="evidence" value="ECO:0007669"/>
    <property type="project" value="InterPro"/>
</dbReference>
<evidence type="ECO:0000256" key="2">
    <source>
        <dbReference type="ARBA" id="ARBA00010617"/>
    </source>
</evidence>
<dbReference type="OrthoDB" id="1844152at2759"/>
<reference evidence="5 6" key="1">
    <citation type="journal article" date="2019" name="Environ. Microbiol.">
        <title>At the nexus of three kingdoms: the genome of the mycorrhizal fungus Gigaspora margarita provides insights into plant, endobacterial and fungal interactions.</title>
        <authorList>
            <person name="Venice F."/>
            <person name="Ghignone S."/>
            <person name="Salvioli di Fossalunga A."/>
            <person name="Amselem J."/>
            <person name="Novero M."/>
            <person name="Xianan X."/>
            <person name="Sedzielewska Toro K."/>
            <person name="Morin E."/>
            <person name="Lipzen A."/>
            <person name="Grigoriev I.V."/>
            <person name="Henrissat B."/>
            <person name="Martin F.M."/>
            <person name="Bonfante P."/>
        </authorList>
    </citation>
    <scope>NUCLEOTIDE SEQUENCE [LARGE SCALE GENOMIC DNA]</scope>
    <source>
        <strain evidence="5 6">BEG34</strain>
    </source>
</reference>
<keyword evidence="4" id="KW-0408">Iron</keyword>
<accession>A0A8H3X935</accession>
<dbReference type="PANTHER" id="PTHR46206">
    <property type="entry name" value="CYTOCHROME P450"/>
    <property type="match status" value="1"/>
</dbReference>
<keyword evidence="3" id="KW-0479">Metal-binding</keyword>
<evidence type="ECO:0000256" key="3">
    <source>
        <dbReference type="ARBA" id="ARBA00022723"/>
    </source>
</evidence>
<dbReference type="GO" id="GO:0004497">
    <property type="term" value="F:monooxygenase activity"/>
    <property type="evidence" value="ECO:0007669"/>
    <property type="project" value="InterPro"/>
</dbReference>
<evidence type="ECO:0000256" key="4">
    <source>
        <dbReference type="ARBA" id="ARBA00023004"/>
    </source>
</evidence>
<evidence type="ECO:0000313" key="5">
    <source>
        <dbReference type="EMBL" id="KAF0432140.1"/>
    </source>
</evidence>
<dbReference type="GO" id="GO:0005506">
    <property type="term" value="F:iron ion binding"/>
    <property type="evidence" value="ECO:0007669"/>
    <property type="project" value="InterPro"/>
</dbReference>
<dbReference type="PRINTS" id="PR00465">
    <property type="entry name" value="EP450IV"/>
</dbReference>
<dbReference type="Proteomes" id="UP000439903">
    <property type="component" value="Unassembled WGS sequence"/>
</dbReference>
<sequence length="366" mass="42022">MAYAEIFGLLLFVAFIFHLIKRPRIGLNEPPLVPYQYPIIGHTYSLLNDSENFLKECKEKYGEPFSLYVFGSVRTFTGADSTPEVLRHSDVFDFNVGVNKIFPVADVFKQYLGDSSLSHLARVVHEQVSEPKAIRNLREVAAQIIAKPVANVMLGEEGAKFEDIIVSFTIVEGELHKMRFAPQFLLFIHPSLYKFFALLPLKFGWNPIAQHRNLFVQRCKPIIEERIRQRKELGEKYIQKEDLLDFYISEFGTNVVDNKLLNKLFGVLYMIVFASISTISRALSFALFDYGGRPELWNELYEEQLKIHNESNGYLSTEDVNKMVKLDCFLKESFRYSTDIANLPHSVIGDSYTFSNGTTIPKGRDD</sequence>
<dbReference type="InterPro" id="IPR001128">
    <property type="entry name" value="Cyt_P450"/>
</dbReference>
<dbReference type="GO" id="GO:0016705">
    <property type="term" value="F:oxidoreductase activity, acting on paired donors, with incorporation or reduction of molecular oxygen"/>
    <property type="evidence" value="ECO:0007669"/>
    <property type="project" value="InterPro"/>
</dbReference>
<comment type="caution">
    <text evidence="5">The sequence shown here is derived from an EMBL/GenBank/DDBJ whole genome shotgun (WGS) entry which is preliminary data.</text>
</comment>
<evidence type="ECO:0000313" key="6">
    <source>
        <dbReference type="Proteomes" id="UP000439903"/>
    </source>
</evidence>
<keyword evidence="6" id="KW-1185">Reference proteome</keyword>
<protein>
    <submittedName>
        <fullName evidence="5">Cytochrome P450</fullName>
    </submittedName>
</protein>
<dbReference type="InterPro" id="IPR002403">
    <property type="entry name" value="Cyt_P450_E_grp-IV"/>
</dbReference>
<dbReference type="AlphaFoldDB" id="A0A8H3X935"/>
<dbReference type="Gene3D" id="1.10.630.10">
    <property type="entry name" value="Cytochrome P450"/>
    <property type="match status" value="1"/>
</dbReference>
<dbReference type="EMBL" id="WTPW01001501">
    <property type="protein sequence ID" value="KAF0432140.1"/>
    <property type="molecule type" value="Genomic_DNA"/>
</dbReference>
<comment type="similarity">
    <text evidence="2">Belongs to the cytochrome P450 family.</text>
</comment>
<gene>
    <name evidence="5" type="ORF">F8M41_005328</name>
</gene>
<proteinExistence type="inferred from homology"/>